<sequence length="110" mass="12808">MKPSLSAVVYILFAAESVSGRILKRRYYKRNNEEYWAMDGTCDAKTNMCSYRKTCHGGTEFCQFPGERWEKLHFDAKTYHKPCFDGPKERCYRTGDYCNGHGEKHAQTCT</sequence>
<reference evidence="2" key="1">
    <citation type="submission" date="2021-11" db="EMBL/GenBank/DDBJ databases">
        <title>Purpureocillium_takamizusanense_genome.</title>
        <authorList>
            <person name="Nguyen N.-H."/>
        </authorList>
    </citation>
    <scope>NUCLEOTIDE SEQUENCE</scope>
    <source>
        <strain evidence="2">PT3</strain>
    </source>
</reference>
<gene>
    <name evidence="2" type="ORF">JDV02_006265</name>
</gene>
<proteinExistence type="predicted"/>
<feature type="signal peptide" evidence="1">
    <location>
        <begin position="1"/>
        <end position="20"/>
    </location>
</feature>
<name>A0A9Q8VCT7_9HYPO</name>
<dbReference type="EMBL" id="CP086358">
    <property type="protein sequence ID" value="UNI20147.1"/>
    <property type="molecule type" value="Genomic_DNA"/>
</dbReference>
<accession>A0A9Q8VCT7</accession>
<dbReference type="Proteomes" id="UP000829364">
    <property type="component" value="Chromosome 5"/>
</dbReference>
<evidence type="ECO:0000256" key="1">
    <source>
        <dbReference type="SAM" id="SignalP"/>
    </source>
</evidence>
<evidence type="ECO:0008006" key="4">
    <source>
        <dbReference type="Google" id="ProtNLM"/>
    </source>
</evidence>
<keyword evidence="3" id="KW-1185">Reference proteome</keyword>
<evidence type="ECO:0000313" key="3">
    <source>
        <dbReference type="Proteomes" id="UP000829364"/>
    </source>
</evidence>
<keyword evidence="1" id="KW-0732">Signal</keyword>
<protein>
    <recommendedName>
        <fullName evidence="4">Antifungal protein</fullName>
    </recommendedName>
</protein>
<dbReference type="KEGG" id="ptkz:JDV02_006265"/>
<feature type="chain" id="PRO_5040138409" description="Antifungal protein" evidence="1">
    <location>
        <begin position="21"/>
        <end position="110"/>
    </location>
</feature>
<organism evidence="2 3">
    <name type="scientific">Purpureocillium takamizusanense</name>
    <dbReference type="NCBI Taxonomy" id="2060973"/>
    <lineage>
        <taxon>Eukaryota</taxon>
        <taxon>Fungi</taxon>
        <taxon>Dikarya</taxon>
        <taxon>Ascomycota</taxon>
        <taxon>Pezizomycotina</taxon>
        <taxon>Sordariomycetes</taxon>
        <taxon>Hypocreomycetidae</taxon>
        <taxon>Hypocreales</taxon>
        <taxon>Ophiocordycipitaceae</taxon>
        <taxon>Purpureocillium</taxon>
    </lineage>
</organism>
<dbReference type="GeneID" id="72068214"/>
<evidence type="ECO:0000313" key="2">
    <source>
        <dbReference type="EMBL" id="UNI20147.1"/>
    </source>
</evidence>
<dbReference type="AlphaFoldDB" id="A0A9Q8VCT7"/>
<dbReference type="RefSeq" id="XP_047843628.1">
    <property type="nucleotide sequence ID" value="XM_047987642.1"/>
</dbReference>